<dbReference type="Gene3D" id="3.40.50.300">
    <property type="entry name" value="P-loop containing nucleotide triphosphate hydrolases"/>
    <property type="match status" value="1"/>
</dbReference>
<sequence>MGQSMNRQATASEGFNVHEDAPSHLTVYLDAIYDSRWLIFIIAASVLLIGTGYAFLSKPVYRADILVQLQESDPNPPKNVLKDLSSMFDVKTDAAGESEVLGSRFVVTQAVDKFHFFIDASPRYFPVVGHLIADRSDSLSTPGPWGYVWGEEHIEVSVFDLPPRFYGRAFILTKINETEYDIAYRDINIRGTIGQTLHATTPYGQVDLRVDRIEAEPGATFNVTRFSRTRTIEDVRNSLKITDKGKDSDVIKASLDGPDPVMTSEILNAVGNAYVQQNIQRKSEEAARAIAFLEFQLPELKKQMEAAEDRFNDFRASRGTINLSEEAAGLLRRTVHAQTRREELEQKRKDLLTLYTESHPAVRSIDAQLQTAQNELNKIAERARALPPLEQNLFRLQRDVQVNTELYTALLNTLEQLRLVKAGKVGNARLVDAAAVPERPIWPKRTPVILFSLLVGLFFGIAVALIRRQLFDAVNDPNEIEETIGLPVYASVPYSRQEARLARKNRSVPSHSVILANAAHTDPAIESLRGFRTALEFALHDAPNNIVLISGPTSGIGKSFIALNLAAVLGASGKRVLLVDADLYRGHLHSHIGVNRGPGFSDLIRGMREPNEVIRRNALDGVDFISAGTSVPNVSDLLSGQKLEAALKRLSAAYDIVLCDAPPVLPAPAAAQLANSAGTTFLVARQGVTGIGELREAVRKLERAGSSVRGVVVNSLQLRPGRCSYGYGRYRYAADTYELDPRMQD</sequence>
<evidence type="ECO:0000256" key="14">
    <source>
        <dbReference type="SAM" id="Coils"/>
    </source>
</evidence>
<dbReference type="InterPro" id="IPR003856">
    <property type="entry name" value="LPS_length_determ_N"/>
</dbReference>
<keyword evidence="18" id="KW-1185">Reference proteome</keyword>
<keyword evidence="7" id="KW-0547">Nucleotide-binding</keyword>
<proteinExistence type="inferred from homology"/>
<dbReference type="SUPFAM" id="SSF52540">
    <property type="entry name" value="P-loop containing nucleoside triphosphate hydrolases"/>
    <property type="match status" value="1"/>
</dbReference>
<protein>
    <submittedName>
        <fullName evidence="17">Tyrosine-protein kinase involved in EPS biosynthesis</fullName>
    </submittedName>
</protein>
<evidence type="ECO:0000259" key="16">
    <source>
        <dbReference type="SMART" id="SM00382"/>
    </source>
</evidence>
<evidence type="ECO:0000256" key="5">
    <source>
        <dbReference type="ARBA" id="ARBA00022679"/>
    </source>
</evidence>
<dbReference type="SMART" id="SM00382">
    <property type="entry name" value="AAA"/>
    <property type="match status" value="1"/>
</dbReference>
<dbReference type="GO" id="GO:0005886">
    <property type="term" value="C:plasma membrane"/>
    <property type="evidence" value="ECO:0007669"/>
    <property type="project" value="UniProtKB-SubCell"/>
</dbReference>
<feature type="coiled-coil region" evidence="14">
    <location>
        <begin position="290"/>
        <end position="317"/>
    </location>
</feature>
<dbReference type="AlphaFoldDB" id="A0A158EPE2"/>
<keyword evidence="11 15" id="KW-0472">Membrane</keyword>
<evidence type="ECO:0000256" key="3">
    <source>
        <dbReference type="ARBA" id="ARBA00022475"/>
    </source>
</evidence>
<dbReference type="Proteomes" id="UP000055019">
    <property type="component" value="Unassembled WGS sequence"/>
</dbReference>
<dbReference type="NCBIfam" id="TIGR01005">
    <property type="entry name" value="eps_transp_fam"/>
    <property type="match status" value="1"/>
</dbReference>
<comment type="similarity">
    <text evidence="2">Belongs to the etk/wzc family.</text>
</comment>
<feature type="transmembrane region" description="Helical" evidence="15">
    <location>
        <begin position="448"/>
        <end position="466"/>
    </location>
</feature>
<dbReference type="InterPro" id="IPR005700">
    <property type="entry name" value="EPS_ExoP-like"/>
</dbReference>
<dbReference type="CDD" id="cd05387">
    <property type="entry name" value="BY-kinase"/>
    <property type="match status" value="1"/>
</dbReference>
<keyword evidence="5" id="KW-0808">Transferase</keyword>
<dbReference type="Pfam" id="PF13614">
    <property type="entry name" value="AAA_31"/>
    <property type="match status" value="1"/>
</dbReference>
<comment type="catalytic activity">
    <reaction evidence="13">
        <text>L-tyrosyl-[protein] + ATP = O-phospho-L-tyrosyl-[protein] + ADP + H(+)</text>
        <dbReference type="Rhea" id="RHEA:10596"/>
        <dbReference type="Rhea" id="RHEA-COMP:10136"/>
        <dbReference type="Rhea" id="RHEA-COMP:20101"/>
        <dbReference type="ChEBI" id="CHEBI:15378"/>
        <dbReference type="ChEBI" id="CHEBI:30616"/>
        <dbReference type="ChEBI" id="CHEBI:46858"/>
        <dbReference type="ChEBI" id="CHEBI:61978"/>
        <dbReference type="ChEBI" id="CHEBI:456216"/>
    </reaction>
</comment>
<feature type="domain" description="AAA+ ATPase" evidence="16">
    <location>
        <begin position="543"/>
        <end position="714"/>
    </location>
</feature>
<dbReference type="InterPro" id="IPR027417">
    <property type="entry name" value="P-loop_NTPase"/>
</dbReference>
<dbReference type="GO" id="GO:0004713">
    <property type="term" value="F:protein tyrosine kinase activity"/>
    <property type="evidence" value="ECO:0007669"/>
    <property type="project" value="TreeGrafter"/>
</dbReference>
<dbReference type="Pfam" id="PF02706">
    <property type="entry name" value="Wzz"/>
    <property type="match status" value="1"/>
</dbReference>
<evidence type="ECO:0000256" key="12">
    <source>
        <dbReference type="ARBA" id="ARBA00023137"/>
    </source>
</evidence>
<evidence type="ECO:0000256" key="1">
    <source>
        <dbReference type="ARBA" id="ARBA00004429"/>
    </source>
</evidence>
<keyword evidence="12" id="KW-0829">Tyrosine-protein kinase</keyword>
<evidence type="ECO:0000313" key="17">
    <source>
        <dbReference type="EMBL" id="SAL09444.1"/>
    </source>
</evidence>
<evidence type="ECO:0000256" key="6">
    <source>
        <dbReference type="ARBA" id="ARBA00022692"/>
    </source>
</evidence>
<keyword evidence="10 15" id="KW-1133">Transmembrane helix</keyword>
<gene>
    <name evidence="17" type="ORF">AWB74_00009</name>
</gene>
<evidence type="ECO:0000256" key="9">
    <source>
        <dbReference type="ARBA" id="ARBA00022840"/>
    </source>
</evidence>
<dbReference type="InterPro" id="IPR003593">
    <property type="entry name" value="AAA+_ATPase"/>
</dbReference>
<keyword evidence="14" id="KW-0175">Coiled coil</keyword>
<dbReference type="PANTHER" id="PTHR32309">
    <property type="entry name" value="TYROSINE-PROTEIN KINASE"/>
    <property type="match status" value="1"/>
</dbReference>
<dbReference type="InterPro" id="IPR050445">
    <property type="entry name" value="Bact_polysacc_biosynth/exp"/>
</dbReference>
<evidence type="ECO:0000256" key="15">
    <source>
        <dbReference type="SAM" id="Phobius"/>
    </source>
</evidence>
<keyword evidence="8 17" id="KW-0418">Kinase</keyword>
<dbReference type="EMBL" id="FCOM02000001">
    <property type="protein sequence ID" value="SAL09444.1"/>
    <property type="molecule type" value="Genomic_DNA"/>
</dbReference>
<keyword evidence="4" id="KW-0997">Cell inner membrane</keyword>
<evidence type="ECO:0000256" key="10">
    <source>
        <dbReference type="ARBA" id="ARBA00022989"/>
    </source>
</evidence>
<keyword evidence="9" id="KW-0067">ATP-binding</keyword>
<accession>A0A158EPE2</accession>
<evidence type="ECO:0000256" key="4">
    <source>
        <dbReference type="ARBA" id="ARBA00022519"/>
    </source>
</evidence>
<evidence type="ECO:0000256" key="13">
    <source>
        <dbReference type="ARBA" id="ARBA00053015"/>
    </source>
</evidence>
<dbReference type="Pfam" id="PF23607">
    <property type="entry name" value="WZC_N"/>
    <property type="match status" value="1"/>
</dbReference>
<dbReference type="Pfam" id="PF13807">
    <property type="entry name" value="GNVR"/>
    <property type="match status" value="1"/>
</dbReference>
<keyword evidence="3" id="KW-1003">Cell membrane</keyword>
<comment type="subcellular location">
    <subcellularLocation>
        <location evidence="1">Cell inner membrane</location>
        <topology evidence="1">Multi-pass membrane protein</topology>
    </subcellularLocation>
</comment>
<keyword evidence="6 15" id="KW-0812">Transmembrane</keyword>
<comment type="caution">
    <text evidence="17">The sequence shown here is derived from an EMBL/GenBank/DDBJ whole genome shotgun (WGS) entry which is preliminary data.</text>
</comment>
<evidence type="ECO:0000313" key="18">
    <source>
        <dbReference type="Proteomes" id="UP000055019"/>
    </source>
</evidence>
<dbReference type="InterPro" id="IPR005702">
    <property type="entry name" value="Wzc-like_C"/>
</dbReference>
<evidence type="ECO:0000256" key="8">
    <source>
        <dbReference type="ARBA" id="ARBA00022777"/>
    </source>
</evidence>
<feature type="transmembrane region" description="Helical" evidence="15">
    <location>
        <begin position="37"/>
        <end position="56"/>
    </location>
</feature>
<dbReference type="InterPro" id="IPR025669">
    <property type="entry name" value="AAA_dom"/>
</dbReference>
<evidence type="ECO:0000256" key="7">
    <source>
        <dbReference type="ARBA" id="ARBA00022741"/>
    </source>
</evidence>
<reference evidence="17" key="1">
    <citation type="submission" date="2016-01" db="EMBL/GenBank/DDBJ databases">
        <authorList>
            <person name="Peeters C."/>
        </authorList>
    </citation>
    <scope>NUCLEOTIDE SEQUENCE [LARGE SCALE GENOMIC DNA]</scope>
    <source>
        <strain evidence="17">LMG 29317</strain>
    </source>
</reference>
<dbReference type="PANTHER" id="PTHR32309:SF32">
    <property type="entry name" value="TYROSINE-PROTEIN KINASE ETK-RELATED"/>
    <property type="match status" value="1"/>
</dbReference>
<organism evidence="17 18">
    <name type="scientific">Caballeronia arvi</name>
    <dbReference type="NCBI Taxonomy" id="1777135"/>
    <lineage>
        <taxon>Bacteria</taxon>
        <taxon>Pseudomonadati</taxon>
        <taxon>Pseudomonadota</taxon>
        <taxon>Betaproteobacteria</taxon>
        <taxon>Burkholderiales</taxon>
        <taxon>Burkholderiaceae</taxon>
        <taxon>Caballeronia</taxon>
    </lineage>
</organism>
<name>A0A158EPE2_9BURK</name>
<dbReference type="InterPro" id="IPR032807">
    <property type="entry name" value="GNVR"/>
</dbReference>
<evidence type="ECO:0000256" key="2">
    <source>
        <dbReference type="ARBA" id="ARBA00008883"/>
    </source>
</evidence>
<evidence type="ECO:0000256" key="11">
    <source>
        <dbReference type="ARBA" id="ARBA00023136"/>
    </source>
</evidence>